<evidence type="ECO:0000313" key="3">
    <source>
        <dbReference type="Proteomes" id="UP000003434"/>
    </source>
</evidence>
<name>E6LQ70_9FIRM</name>
<dbReference type="SUPFAM" id="SSF116922">
    <property type="entry name" value="YugE-like"/>
    <property type="match status" value="1"/>
</dbReference>
<dbReference type="AlphaFoldDB" id="E6LQ70"/>
<sequence>MFVDRYQGVYMRKENFEIAKNLSFIFCSHPLNKKNVDEDYFEEYQAAGLNHTCALFSFEDLENGKLSLYGEDIEGLTIYRGWMMPPHMYENFYNLLLERGIQLINLPKEYAKYHLLPGWYSDFEGLTPFSVWNKSRDIGDALELTEGLEGAFVVKDYVKSRKHEWYDACFIKDIKDEKESGHILRNFINRQGENFEGGVVLRKYESLKSIGIHKESGMPISEEYRIFVFKGEILVADNYWNENKEVNISEDEYMWIESIASRIESNFVTIDLARKADGSLIIMEMGDGQVSGLQQIDAYEFYRAFQNQDKGNIYSIEYVKETINELIKMGIEPEVTLCFRGNESEYMIIGYADHVSFQRCGYYDGSGEIEYKTLDELFKSELIDGICPERDWNKIVDIWCSPSMIDFEFKKDKYKKMIEKSNLEWGDRRPIFKIVKKEIDKWNPYGLLPDCPQDEFDGESMRIAMDMTWDHTVDQIAKCISDEFTFSFEDSDMFSFKSCIPIAENIKDNMDYFIKNGRIKK</sequence>
<gene>
    <name evidence="2" type="ORF">HMPREF0381_2105</name>
</gene>
<dbReference type="Pfam" id="PF14243">
    <property type="entry name" value="R2K_3"/>
    <property type="match status" value="1"/>
</dbReference>
<proteinExistence type="predicted"/>
<dbReference type="InterPro" id="IPR023162">
    <property type="entry name" value="Apc36109-like_dom_sf"/>
</dbReference>
<feature type="domain" description="ATP-grasp" evidence="1">
    <location>
        <begin position="148"/>
        <end position="303"/>
    </location>
</feature>
<accession>E6LQ70</accession>
<comment type="caution">
    <text evidence="2">The sequence shown here is derived from an EMBL/GenBank/DDBJ whole genome shotgun (WGS) entry which is preliminary data.</text>
</comment>
<dbReference type="HOGENOM" id="CLU_040789_1_0_9"/>
<dbReference type="Gene3D" id="1.10.340.20">
    <property type="entry name" value="Apc36109-like domain"/>
    <property type="match status" value="1"/>
</dbReference>
<evidence type="ECO:0000313" key="2">
    <source>
        <dbReference type="EMBL" id="EFU75989.1"/>
    </source>
</evidence>
<protein>
    <recommendedName>
        <fullName evidence="1">ATP-grasp domain-containing protein</fullName>
    </recommendedName>
</protein>
<dbReference type="EMBL" id="AEPW01000082">
    <property type="protein sequence ID" value="EFU75989.1"/>
    <property type="molecule type" value="Genomic_DNA"/>
</dbReference>
<organism evidence="2 3">
    <name type="scientific">Lachnoanaerobaculum saburreum DSM 3986</name>
    <dbReference type="NCBI Taxonomy" id="887325"/>
    <lineage>
        <taxon>Bacteria</taxon>
        <taxon>Bacillati</taxon>
        <taxon>Bacillota</taxon>
        <taxon>Clostridia</taxon>
        <taxon>Lachnospirales</taxon>
        <taxon>Lachnospiraceae</taxon>
        <taxon>Lachnoanaerobaculum</taxon>
    </lineage>
</organism>
<reference evidence="2 3" key="1">
    <citation type="submission" date="2010-12" db="EMBL/GenBank/DDBJ databases">
        <authorList>
            <person name="Muzny D."/>
            <person name="Qin X."/>
            <person name="Deng J."/>
            <person name="Jiang H."/>
            <person name="Liu Y."/>
            <person name="Qu J."/>
            <person name="Song X.-Z."/>
            <person name="Zhang L."/>
            <person name="Thornton R."/>
            <person name="Coyle M."/>
            <person name="Francisco L."/>
            <person name="Jackson L."/>
            <person name="Javaid M."/>
            <person name="Korchina V."/>
            <person name="Kovar C."/>
            <person name="Mata R."/>
            <person name="Mathew T."/>
            <person name="Ngo R."/>
            <person name="Nguyen L."/>
            <person name="Nguyen N."/>
            <person name="Okwuonu G."/>
            <person name="Ongeri F."/>
            <person name="Pham C."/>
            <person name="Simmons D."/>
            <person name="Wilczek-Boney K."/>
            <person name="Hale W."/>
            <person name="Jakkamsetti A."/>
            <person name="Pham P."/>
            <person name="Ruth R."/>
            <person name="San Lucas F."/>
            <person name="Warren J."/>
            <person name="Zhang J."/>
            <person name="Zhao Z."/>
            <person name="Zhou C."/>
            <person name="Zhu D."/>
            <person name="Lee S."/>
            <person name="Bess C."/>
            <person name="Blankenburg K."/>
            <person name="Forbes L."/>
            <person name="Fu Q."/>
            <person name="Gubbala S."/>
            <person name="Hirani K."/>
            <person name="Jayaseelan J.C."/>
            <person name="Lara F."/>
            <person name="Munidasa M."/>
            <person name="Palculict T."/>
            <person name="Patil S."/>
            <person name="Pu L.-L."/>
            <person name="Saada N."/>
            <person name="Tang L."/>
            <person name="Weissenberger G."/>
            <person name="Zhu Y."/>
            <person name="Hemphill L."/>
            <person name="Shang Y."/>
            <person name="Youmans B."/>
            <person name="Ayvaz T."/>
            <person name="Ross M."/>
            <person name="Santibanez J."/>
            <person name="Aqrawi P."/>
            <person name="Gross S."/>
            <person name="Joshi V."/>
            <person name="Fowler G."/>
            <person name="Nazareth L."/>
            <person name="Reid J."/>
            <person name="Worley K."/>
            <person name="Petrosino J."/>
            <person name="Highlander S."/>
            <person name="Gibbs R."/>
        </authorList>
    </citation>
    <scope>NUCLEOTIDE SEQUENCE [LARGE SCALE GENOMIC DNA]</scope>
    <source>
        <strain evidence="2 3">DSM 3986</strain>
    </source>
</reference>
<dbReference type="InterPro" id="IPR025643">
    <property type="entry name" value="R2K_3"/>
</dbReference>
<dbReference type="Proteomes" id="UP000003434">
    <property type="component" value="Unassembled WGS sequence"/>
</dbReference>
<evidence type="ECO:0000259" key="1">
    <source>
        <dbReference type="Pfam" id="PF14243"/>
    </source>
</evidence>
<dbReference type="eggNOG" id="ENOG502Z879">
    <property type="taxonomic scope" value="Bacteria"/>
</dbReference>